<sequence>MSTNELVSKVRELKELQAMAEELQAEINSIQDAIKAEMSARGVDEMVVDVFKIRWKVVKSSRFDTAAFKTTHAELYKQYLKEIESRRFTVA</sequence>
<gene>
    <name evidence="2" type="ORF">TSYNT_7106</name>
</gene>
<name>A0A0U9HE41_9FIRM</name>
<proteinExistence type="predicted"/>
<dbReference type="Proteomes" id="UP000062160">
    <property type="component" value="Unassembled WGS sequence"/>
</dbReference>
<dbReference type="EMBL" id="DF977001">
    <property type="protein sequence ID" value="GAQ25088.1"/>
    <property type="molecule type" value="Genomic_DNA"/>
</dbReference>
<dbReference type="AlphaFoldDB" id="A0A0U9HE41"/>
<dbReference type="OrthoDB" id="1852124at2"/>
<keyword evidence="3" id="KW-1185">Reference proteome</keyword>
<reference evidence="2" key="1">
    <citation type="journal article" date="2016" name="Genome Announc.">
        <title>Draft Genome Sequence of the Syntrophic Lactate-Degrading Bacterium Tepidanaerobacter syntrophicus JLT.</title>
        <authorList>
            <person name="Matsuura N."/>
            <person name="Ohashi A."/>
            <person name="Tourlousse D.M."/>
            <person name="Sekiguchi Y."/>
        </authorList>
    </citation>
    <scope>NUCLEOTIDE SEQUENCE [LARGE SCALE GENOMIC DNA]</scope>
    <source>
        <strain evidence="2">JL</strain>
    </source>
</reference>
<dbReference type="STRING" id="224999.GCA_001485475_01103"/>
<evidence type="ECO:0000313" key="3">
    <source>
        <dbReference type="Proteomes" id="UP000062160"/>
    </source>
</evidence>
<evidence type="ECO:0000313" key="2">
    <source>
        <dbReference type="EMBL" id="GAQ25088.1"/>
    </source>
</evidence>
<keyword evidence="1" id="KW-0175">Coiled coil</keyword>
<protein>
    <submittedName>
        <fullName evidence="2">Uncharacterized protein</fullName>
    </submittedName>
</protein>
<evidence type="ECO:0000256" key="1">
    <source>
        <dbReference type="SAM" id="Coils"/>
    </source>
</evidence>
<dbReference type="RefSeq" id="WP_023062292.1">
    <property type="nucleotide sequence ID" value="NZ_DF977001.1"/>
</dbReference>
<accession>A0A0U9HE41</accession>
<feature type="coiled-coil region" evidence="1">
    <location>
        <begin position="6"/>
        <end position="40"/>
    </location>
</feature>
<organism evidence="2">
    <name type="scientific">Tepidanaerobacter syntrophicus</name>
    <dbReference type="NCBI Taxonomy" id="224999"/>
    <lineage>
        <taxon>Bacteria</taxon>
        <taxon>Bacillati</taxon>
        <taxon>Bacillota</taxon>
        <taxon>Clostridia</taxon>
        <taxon>Thermosediminibacterales</taxon>
        <taxon>Tepidanaerobacteraceae</taxon>
        <taxon>Tepidanaerobacter</taxon>
    </lineage>
</organism>